<organism evidence="1 2">
    <name type="scientific">Oryzias latipes</name>
    <name type="common">Japanese rice fish</name>
    <name type="synonym">Japanese killifish</name>
    <dbReference type="NCBI Taxonomy" id="8090"/>
    <lineage>
        <taxon>Eukaryota</taxon>
        <taxon>Metazoa</taxon>
        <taxon>Chordata</taxon>
        <taxon>Craniata</taxon>
        <taxon>Vertebrata</taxon>
        <taxon>Euteleostomi</taxon>
        <taxon>Actinopterygii</taxon>
        <taxon>Neopterygii</taxon>
        <taxon>Teleostei</taxon>
        <taxon>Neoteleostei</taxon>
        <taxon>Acanthomorphata</taxon>
        <taxon>Ovalentaria</taxon>
        <taxon>Atherinomorphae</taxon>
        <taxon>Beloniformes</taxon>
        <taxon>Adrianichthyidae</taxon>
        <taxon>Oryziinae</taxon>
        <taxon>Oryzias</taxon>
    </lineage>
</organism>
<accession>A0A3P9I0N0</accession>
<dbReference type="Proteomes" id="UP000265200">
    <property type="component" value="Chromosome 13"/>
</dbReference>
<reference evidence="1" key="4">
    <citation type="submission" date="2025-09" db="UniProtKB">
        <authorList>
            <consortium name="Ensembl"/>
        </authorList>
    </citation>
    <scope>IDENTIFICATION</scope>
    <source>
        <strain evidence="1">HSOK</strain>
    </source>
</reference>
<reference key="1">
    <citation type="journal article" date="2007" name="Nature">
        <title>The medaka draft genome and insights into vertebrate genome evolution.</title>
        <authorList>
            <person name="Kasahara M."/>
            <person name="Naruse K."/>
            <person name="Sasaki S."/>
            <person name="Nakatani Y."/>
            <person name="Qu W."/>
            <person name="Ahsan B."/>
            <person name="Yamada T."/>
            <person name="Nagayasu Y."/>
            <person name="Doi K."/>
            <person name="Kasai Y."/>
            <person name="Jindo T."/>
            <person name="Kobayashi D."/>
            <person name="Shimada A."/>
            <person name="Toyoda A."/>
            <person name="Kuroki Y."/>
            <person name="Fujiyama A."/>
            <person name="Sasaki T."/>
            <person name="Shimizu A."/>
            <person name="Asakawa S."/>
            <person name="Shimizu N."/>
            <person name="Hashimoto S."/>
            <person name="Yang J."/>
            <person name="Lee Y."/>
            <person name="Matsushima K."/>
            <person name="Sugano S."/>
            <person name="Sakaizumi M."/>
            <person name="Narita T."/>
            <person name="Ohishi K."/>
            <person name="Haga S."/>
            <person name="Ohta F."/>
            <person name="Nomoto H."/>
            <person name="Nogata K."/>
            <person name="Morishita T."/>
            <person name="Endo T."/>
            <person name="Shin-I T."/>
            <person name="Takeda H."/>
            <person name="Morishita S."/>
            <person name="Kohara Y."/>
        </authorList>
    </citation>
    <scope>NUCLEOTIDE SEQUENCE [LARGE SCALE GENOMIC DNA]</scope>
    <source>
        <strain>Hd-rR</strain>
    </source>
</reference>
<name>A0A3P9I0N0_ORYLA</name>
<dbReference type="PANTHER" id="PTHR48424:SF3">
    <property type="entry name" value="DYNEIN LIGHT CHAIN-RELATED"/>
    <property type="match status" value="1"/>
</dbReference>
<reference evidence="1 2" key="2">
    <citation type="submission" date="2017-04" db="EMBL/GenBank/DDBJ databases">
        <title>CpG methylation of centromeres and impact of large insertions on vertebrate speciation.</title>
        <authorList>
            <person name="Ichikawa K."/>
            <person name="Yoshimura J."/>
            <person name="Morishita S."/>
        </authorList>
    </citation>
    <scope>NUCLEOTIDE SEQUENCE</scope>
    <source>
        <strain evidence="1 2">HSOK</strain>
    </source>
</reference>
<dbReference type="PANTHER" id="PTHR48424">
    <property type="entry name" value="DYNEIN LIGHT CHAIN-RELATED"/>
    <property type="match status" value="1"/>
</dbReference>
<sequence>MLLVLKEQNGYLAQVEVNKMLCLVGDVAAEVSPNDAVPGRVVLLVELLKLGSNVLLYVVFLHGLRRTVHGVLLHLLGHVSVLDHRFPVRHC</sequence>
<evidence type="ECO:0000313" key="1">
    <source>
        <dbReference type="Ensembl" id="ENSORLP00015013525.1"/>
    </source>
</evidence>
<proteinExistence type="predicted"/>
<dbReference type="Ensembl" id="ENSORLT00015020922.1">
    <property type="protein sequence ID" value="ENSORLP00015013525.1"/>
    <property type="gene ID" value="ENSORLG00015014409.1"/>
</dbReference>
<protein>
    <submittedName>
        <fullName evidence="1">Uncharacterized protein</fullName>
    </submittedName>
</protein>
<reference evidence="1" key="3">
    <citation type="submission" date="2025-08" db="UniProtKB">
        <authorList>
            <consortium name="Ensembl"/>
        </authorList>
    </citation>
    <scope>IDENTIFICATION</scope>
    <source>
        <strain evidence="1">HSOK</strain>
    </source>
</reference>
<evidence type="ECO:0000313" key="2">
    <source>
        <dbReference type="Proteomes" id="UP000265200"/>
    </source>
</evidence>
<dbReference type="AlphaFoldDB" id="A0A3P9I0N0"/>